<evidence type="ECO:0000256" key="1">
    <source>
        <dbReference type="SAM" id="Phobius"/>
    </source>
</evidence>
<keyword evidence="1" id="KW-0812">Transmembrane</keyword>
<dbReference type="AlphaFoldDB" id="A0AAJ0AKN9"/>
<dbReference type="EMBL" id="JAHMHR010000023">
    <property type="protein sequence ID" value="KAK1675005.1"/>
    <property type="molecule type" value="Genomic_DNA"/>
</dbReference>
<name>A0AAJ0AKN9_9PEZI</name>
<dbReference type="RefSeq" id="XP_060429008.1">
    <property type="nucleotide sequence ID" value="XM_060575049.1"/>
</dbReference>
<evidence type="ECO:0000313" key="2">
    <source>
        <dbReference type="EMBL" id="KAK1675005.1"/>
    </source>
</evidence>
<keyword evidence="3" id="KW-1185">Reference proteome</keyword>
<organism evidence="2 3">
    <name type="scientific">Colletotrichum godetiae</name>
    <dbReference type="NCBI Taxonomy" id="1209918"/>
    <lineage>
        <taxon>Eukaryota</taxon>
        <taxon>Fungi</taxon>
        <taxon>Dikarya</taxon>
        <taxon>Ascomycota</taxon>
        <taxon>Pezizomycotina</taxon>
        <taxon>Sordariomycetes</taxon>
        <taxon>Hypocreomycetidae</taxon>
        <taxon>Glomerellales</taxon>
        <taxon>Glomerellaceae</taxon>
        <taxon>Colletotrichum</taxon>
        <taxon>Colletotrichum acutatum species complex</taxon>
    </lineage>
</organism>
<sequence length="181" mass="21056">MKQNFRPVKVLFWVISVASSHWPLYPLSSGLFLFTFPLLDNSYNQRDSSSRQLQRITTGYSSLTLLTAKMCIKTTYHYKCGHTNSFTPYCERAFDDCPYRITARRCSNPTLAEKTVRGICDAIECKYEEWDRRWICHKCGMDNENSMTCEGNSCEHDFCHGCDPCKYLQFLRKKTTSSNCL</sequence>
<keyword evidence="1" id="KW-0472">Membrane</keyword>
<dbReference type="GeneID" id="85459575"/>
<reference evidence="2" key="1">
    <citation type="submission" date="2021-06" db="EMBL/GenBank/DDBJ databases">
        <title>Comparative genomics, transcriptomics and evolutionary studies reveal genomic signatures of adaptation to plant cell wall in hemibiotrophic fungi.</title>
        <authorList>
            <consortium name="DOE Joint Genome Institute"/>
            <person name="Baroncelli R."/>
            <person name="Diaz J.F."/>
            <person name="Benocci T."/>
            <person name="Peng M."/>
            <person name="Battaglia E."/>
            <person name="Haridas S."/>
            <person name="Andreopoulos W."/>
            <person name="Labutti K."/>
            <person name="Pangilinan J."/>
            <person name="Floch G.L."/>
            <person name="Makela M.R."/>
            <person name="Henrissat B."/>
            <person name="Grigoriev I.V."/>
            <person name="Crouch J.A."/>
            <person name="De Vries R.P."/>
            <person name="Sukno S.A."/>
            <person name="Thon M.R."/>
        </authorList>
    </citation>
    <scope>NUCLEOTIDE SEQUENCE</scope>
    <source>
        <strain evidence="2">CBS 193.32</strain>
    </source>
</reference>
<dbReference type="Proteomes" id="UP001224890">
    <property type="component" value="Unassembled WGS sequence"/>
</dbReference>
<protein>
    <submittedName>
        <fullName evidence="2">Uncharacterized protein</fullName>
    </submittedName>
</protein>
<accession>A0AAJ0AKN9</accession>
<comment type="caution">
    <text evidence="2">The sequence shown here is derived from an EMBL/GenBank/DDBJ whole genome shotgun (WGS) entry which is preliminary data.</text>
</comment>
<feature type="transmembrane region" description="Helical" evidence="1">
    <location>
        <begin position="12"/>
        <end position="39"/>
    </location>
</feature>
<evidence type="ECO:0000313" key="3">
    <source>
        <dbReference type="Proteomes" id="UP001224890"/>
    </source>
</evidence>
<gene>
    <name evidence="2" type="ORF">BDP55DRAFT_665578</name>
</gene>
<proteinExistence type="predicted"/>
<keyword evidence="1" id="KW-1133">Transmembrane helix</keyword>